<sequence>MNMEERMVNGLPYIAEDEGLRKKYNYAQKKIFEFNRSLPHDKIYRENIIKTLFKKTGENFKITPPFYCDYGCNISIGENFYSNFNLTILDVAEVKIGDNVMFGPNVAIYTAGHPIHPENRNTGYEYGISIEIGNNVWLGGNVVINPGIKIGNNVVIGSGSVITKDIPDNVIAAGNSARIIRKVTEEDRKYYFKNREFDIGDV</sequence>
<protein>
    <submittedName>
        <fullName evidence="1">Sugar O-acetyltransferase</fullName>
    </submittedName>
</protein>
<evidence type="ECO:0000313" key="2">
    <source>
        <dbReference type="Proteomes" id="UP000595814"/>
    </source>
</evidence>
<dbReference type="Proteomes" id="UP000595814">
    <property type="component" value="Chromosome"/>
</dbReference>
<reference evidence="1 2" key="1">
    <citation type="journal article" date="2022" name="Int. J. Syst. Evol. Microbiol.">
        <title>Miniphocaeibacter halophilus sp. nov., an ammonium-tolerant acetate-producing bacterium isolated from a biogas system.</title>
        <authorList>
            <person name="Schnurer A."/>
            <person name="Singh A."/>
            <person name="Bi S."/>
            <person name="Qiao W."/>
            <person name="Westerholm M."/>
        </authorList>
    </citation>
    <scope>NUCLEOTIDE SEQUENCE [LARGE SCALE GENOMIC DNA]</scope>
    <source>
        <strain evidence="1 2">AMB_01</strain>
    </source>
</reference>
<proteinExistence type="predicted"/>
<organism evidence="1 2">
    <name type="scientific">Miniphocaeibacter halophilus</name>
    <dbReference type="NCBI Taxonomy" id="2931922"/>
    <lineage>
        <taxon>Bacteria</taxon>
        <taxon>Bacillati</taxon>
        <taxon>Bacillota</taxon>
        <taxon>Tissierellia</taxon>
        <taxon>Tissierellales</taxon>
        <taxon>Peptoniphilaceae</taxon>
        <taxon>Miniphocaeibacter</taxon>
    </lineage>
</organism>
<accession>A0AC61MTV0</accession>
<name>A0AC61MTV0_9FIRM</name>
<dbReference type="EMBL" id="CP066744">
    <property type="protein sequence ID" value="QQK08818.1"/>
    <property type="molecule type" value="Genomic_DNA"/>
</dbReference>
<gene>
    <name evidence="1" type="ORF">JFY71_04600</name>
</gene>
<evidence type="ECO:0000313" key="1">
    <source>
        <dbReference type="EMBL" id="QQK08818.1"/>
    </source>
</evidence>
<keyword evidence="2" id="KW-1185">Reference proteome</keyword>